<feature type="repeat" description="PPR" evidence="2">
    <location>
        <begin position="70"/>
        <end position="104"/>
    </location>
</feature>
<name>A0A5J5A3S7_9ASTE</name>
<organism evidence="3 4">
    <name type="scientific">Nyssa sinensis</name>
    <dbReference type="NCBI Taxonomy" id="561372"/>
    <lineage>
        <taxon>Eukaryota</taxon>
        <taxon>Viridiplantae</taxon>
        <taxon>Streptophyta</taxon>
        <taxon>Embryophyta</taxon>
        <taxon>Tracheophyta</taxon>
        <taxon>Spermatophyta</taxon>
        <taxon>Magnoliopsida</taxon>
        <taxon>eudicotyledons</taxon>
        <taxon>Gunneridae</taxon>
        <taxon>Pentapetalae</taxon>
        <taxon>asterids</taxon>
        <taxon>Cornales</taxon>
        <taxon>Nyssaceae</taxon>
        <taxon>Nyssa</taxon>
    </lineage>
</organism>
<dbReference type="PROSITE" id="PS51375">
    <property type="entry name" value="PPR"/>
    <property type="match status" value="3"/>
</dbReference>
<dbReference type="Pfam" id="PF13041">
    <property type="entry name" value="PPR_2"/>
    <property type="match status" value="1"/>
</dbReference>
<evidence type="ECO:0008006" key="5">
    <source>
        <dbReference type="Google" id="ProtNLM"/>
    </source>
</evidence>
<evidence type="ECO:0000313" key="3">
    <source>
        <dbReference type="EMBL" id="KAA8524462.1"/>
    </source>
</evidence>
<keyword evidence="1" id="KW-0677">Repeat</keyword>
<feature type="repeat" description="PPR" evidence="2">
    <location>
        <begin position="105"/>
        <end position="139"/>
    </location>
</feature>
<feature type="repeat" description="PPR" evidence="2">
    <location>
        <begin position="140"/>
        <end position="174"/>
    </location>
</feature>
<protein>
    <recommendedName>
        <fullName evidence="5">Pentacotripeptide-repeat region of PRORP domain-containing protein</fullName>
    </recommendedName>
</protein>
<accession>A0A5J5A3S7</accession>
<reference evidence="3 4" key="1">
    <citation type="submission" date="2019-09" db="EMBL/GenBank/DDBJ databases">
        <title>A chromosome-level genome assembly of the Chinese tupelo Nyssa sinensis.</title>
        <authorList>
            <person name="Yang X."/>
            <person name="Kang M."/>
            <person name="Yang Y."/>
            <person name="Xiong H."/>
            <person name="Wang M."/>
            <person name="Zhang Z."/>
            <person name="Wang Z."/>
            <person name="Wu H."/>
            <person name="Ma T."/>
            <person name="Liu J."/>
            <person name="Xi Z."/>
        </authorList>
    </citation>
    <scope>NUCLEOTIDE SEQUENCE [LARGE SCALE GENOMIC DNA]</scope>
    <source>
        <strain evidence="3">J267</strain>
        <tissue evidence="3">Leaf</tissue>
    </source>
</reference>
<dbReference type="EMBL" id="CM018047">
    <property type="protein sequence ID" value="KAA8524462.1"/>
    <property type="molecule type" value="Genomic_DNA"/>
</dbReference>
<dbReference type="AlphaFoldDB" id="A0A5J5A3S7"/>
<proteinExistence type="predicted"/>
<evidence type="ECO:0000256" key="1">
    <source>
        <dbReference type="ARBA" id="ARBA00022737"/>
    </source>
</evidence>
<dbReference type="PANTHER" id="PTHR47937:SF2">
    <property type="entry name" value="PENTATRICOPEPTIDE (PPR) REPEAT-CONTAINING PROTEIN, PF01535'-RELATED"/>
    <property type="match status" value="1"/>
</dbReference>
<dbReference type="Pfam" id="PF01535">
    <property type="entry name" value="PPR"/>
    <property type="match status" value="1"/>
</dbReference>
<dbReference type="InterPro" id="IPR052308">
    <property type="entry name" value="PPR_domain-containing"/>
</dbReference>
<dbReference type="Proteomes" id="UP000325577">
    <property type="component" value="Linkage Group LG4"/>
</dbReference>
<dbReference type="InterPro" id="IPR011990">
    <property type="entry name" value="TPR-like_helical_dom_sf"/>
</dbReference>
<gene>
    <name evidence="3" type="ORF">F0562_010885</name>
</gene>
<keyword evidence="4" id="KW-1185">Reference proteome</keyword>
<dbReference type="Gene3D" id="1.25.40.10">
    <property type="entry name" value="Tetratricopeptide repeat domain"/>
    <property type="match status" value="1"/>
</dbReference>
<sequence>MVEYDRADRFHKGWRVGRIEMDSMADPESGSCLEPISLKHFLLTELFKTGGRQSSSKVKVSSDMESSVRKPRLTATLIDLYGKAGRLKDAADVFAEMLKSGVAVDTITLNTMISICGSHGNLSEAESVLGKMEERGISPDTKTYNIFLSLYADAGNIDAALQCYGKIREVDLFPDVVTHRAALQTLLCQTNMVQEVGTLIDEIGKSGMSIDEHSLPVIIKMFCYVKVGMVEGVKQIYSQLKYGDIEPNESLFKAIIDGYRSANKHDLIELITKR</sequence>
<dbReference type="NCBIfam" id="TIGR00756">
    <property type="entry name" value="PPR"/>
    <property type="match status" value="3"/>
</dbReference>
<dbReference type="OrthoDB" id="185373at2759"/>
<evidence type="ECO:0000256" key="2">
    <source>
        <dbReference type="PROSITE-ProRule" id="PRU00708"/>
    </source>
</evidence>
<evidence type="ECO:0000313" key="4">
    <source>
        <dbReference type="Proteomes" id="UP000325577"/>
    </source>
</evidence>
<dbReference type="PANTHER" id="PTHR47937">
    <property type="entry name" value="PLASTID TRANSCRIPTIONALLY ACTIVE CHROMOSOME 2-LIKE PROTEIN"/>
    <property type="match status" value="1"/>
</dbReference>
<dbReference type="InterPro" id="IPR002885">
    <property type="entry name" value="PPR_rpt"/>
</dbReference>